<comment type="caution">
    <text evidence="2">The sequence shown here is derived from an EMBL/GenBank/DDBJ whole genome shotgun (WGS) entry which is preliminary data.</text>
</comment>
<feature type="region of interest" description="Disordered" evidence="1">
    <location>
        <begin position="51"/>
        <end position="111"/>
    </location>
</feature>
<evidence type="ECO:0000256" key="1">
    <source>
        <dbReference type="SAM" id="MobiDB-lite"/>
    </source>
</evidence>
<protein>
    <submittedName>
        <fullName evidence="2">Uncharacterized protein</fullName>
    </submittedName>
</protein>
<feature type="compositionally biased region" description="Polar residues" evidence="1">
    <location>
        <begin position="73"/>
        <end position="92"/>
    </location>
</feature>
<name>A0A2G9HRI4_9LAMI</name>
<feature type="compositionally biased region" description="Basic residues" evidence="1">
    <location>
        <begin position="57"/>
        <end position="66"/>
    </location>
</feature>
<dbReference type="InterPro" id="IPR044679">
    <property type="entry name" value="PWWP2-like"/>
</dbReference>
<evidence type="ECO:0000313" key="3">
    <source>
        <dbReference type="Proteomes" id="UP000231279"/>
    </source>
</evidence>
<sequence length="333" mass="37201">MKPRRSGEASSVGCYNLKKTRPVKEYYRCTEFDDYTPVEHCIKHGENENVISSSEKRTRRGAKRTRLLYLPENANSNSLKHSLSAEPTSSKSTECDSFGRKSQNHDGDQGVVKRNKLKLKVGLKAHNHQQNLNVDQNRDVKLGEYLAVELEDPCQSAFLGNGLEVISSYSETALVDVHLTVKANCRAENVPFVSLTSKYNGKAILGYPLEIRELGDGSETLHSSEESVARKLFDEEGSGFHRLVWRTSKRTPVCYVTNSLSSSIPKNGLASADVEYTSRPVRENYLLVNEQSFMKLVKNPKQDKLGKAAVSRTCVRVELIFSKLLAAIGQIQS</sequence>
<dbReference type="PANTHER" id="PTHR33697">
    <property type="entry name" value="T17B22.17 PROTEIN-RELATED"/>
    <property type="match status" value="1"/>
</dbReference>
<accession>A0A2G9HRI4</accession>
<proteinExistence type="predicted"/>
<evidence type="ECO:0000313" key="2">
    <source>
        <dbReference type="EMBL" id="PIN20132.1"/>
    </source>
</evidence>
<organism evidence="2 3">
    <name type="scientific">Handroanthus impetiginosus</name>
    <dbReference type="NCBI Taxonomy" id="429701"/>
    <lineage>
        <taxon>Eukaryota</taxon>
        <taxon>Viridiplantae</taxon>
        <taxon>Streptophyta</taxon>
        <taxon>Embryophyta</taxon>
        <taxon>Tracheophyta</taxon>
        <taxon>Spermatophyta</taxon>
        <taxon>Magnoliopsida</taxon>
        <taxon>eudicotyledons</taxon>
        <taxon>Gunneridae</taxon>
        <taxon>Pentapetalae</taxon>
        <taxon>asterids</taxon>
        <taxon>lamiids</taxon>
        <taxon>Lamiales</taxon>
        <taxon>Bignoniaceae</taxon>
        <taxon>Crescentiina</taxon>
        <taxon>Tabebuia alliance</taxon>
        <taxon>Handroanthus</taxon>
    </lineage>
</organism>
<keyword evidence="3" id="KW-1185">Reference proteome</keyword>
<reference evidence="3" key="1">
    <citation type="journal article" date="2018" name="Gigascience">
        <title>Genome assembly of the Pink Ipe (Handroanthus impetiginosus, Bignoniaceae), a highly valued, ecologically keystone Neotropical timber forest tree.</title>
        <authorList>
            <person name="Silva-Junior O.B."/>
            <person name="Grattapaglia D."/>
            <person name="Novaes E."/>
            <person name="Collevatti R.G."/>
        </authorList>
    </citation>
    <scope>NUCLEOTIDE SEQUENCE [LARGE SCALE GENOMIC DNA]</scope>
    <source>
        <strain evidence="3">cv. UFG-1</strain>
    </source>
</reference>
<dbReference type="Proteomes" id="UP000231279">
    <property type="component" value="Unassembled WGS sequence"/>
</dbReference>
<dbReference type="EMBL" id="NKXS01001171">
    <property type="protein sequence ID" value="PIN20132.1"/>
    <property type="molecule type" value="Genomic_DNA"/>
</dbReference>
<dbReference type="AlphaFoldDB" id="A0A2G9HRI4"/>
<gene>
    <name evidence="2" type="ORF">CDL12_07189</name>
</gene>
<feature type="compositionally biased region" description="Basic and acidic residues" evidence="1">
    <location>
        <begin position="93"/>
        <end position="108"/>
    </location>
</feature>
<dbReference type="OrthoDB" id="1908535at2759"/>